<dbReference type="InterPro" id="IPR013087">
    <property type="entry name" value="Znf_C2H2_type"/>
</dbReference>
<dbReference type="PANTHER" id="PTHR33936:SF24">
    <property type="entry name" value="C2H2-TYPE DOMAIN-CONTAINING PROTEIN"/>
    <property type="match status" value="1"/>
</dbReference>
<dbReference type="GO" id="GO:0008270">
    <property type="term" value="F:zinc ion binding"/>
    <property type="evidence" value="ECO:0007669"/>
    <property type="project" value="UniProtKB-KW"/>
</dbReference>
<feature type="domain" description="C2H2-type" evidence="2">
    <location>
        <begin position="4"/>
        <end position="27"/>
    </location>
</feature>
<sequence length="129" mass="15267">MSGVMCKHCDKIFSVQSSLNRHLLEKHNITSNIISYDASVFNFKCLETNCNVSFKLNEELRQHLKDTHSHNMIQEFLQFVNIQDFYKWLDVLRNICDVDYVQPRGKRIVQGLEIIYFNCNRSGKYIDTK</sequence>
<dbReference type="EMBL" id="JANEYF010005965">
    <property type="protein sequence ID" value="KAJ8926238.1"/>
    <property type="molecule type" value="Genomic_DNA"/>
</dbReference>
<dbReference type="Proteomes" id="UP001162156">
    <property type="component" value="Unassembled WGS sequence"/>
</dbReference>
<dbReference type="SMART" id="SM00355">
    <property type="entry name" value="ZnF_C2H2"/>
    <property type="match status" value="2"/>
</dbReference>
<dbReference type="InterPro" id="IPR052797">
    <property type="entry name" value="RegFact_GeneExpr_CellDeath"/>
</dbReference>
<proteinExistence type="predicted"/>
<keyword evidence="1" id="KW-0862">Zinc</keyword>
<reference evidence="3" key="1">
    <citation type="journal article" date="2023" name="Insect Mol. Biol.">
        <title>Genome sequencing provides insights into the evolution of gene families encoding plant cell wall-degrading enzymes in longhorned beetles.</title>
        <authorList>
            <person name="Shin N.R."/>
            <person name="Okamura Y."/>
            <person name="Kirsch R."/>
            <person name="Pauchet Y."/>
        </authorList>
    </citation>
    <scope>NUCLEOTIDE SEQUENCE</scope>
    <source>
        <strain evidence="3">RBIC_L_NR</strain>
    </source>
</reference>
<protein>
    <recommendedName>
        <fullName evidence="2">C2H2-type domain-containing protein</fullName>
    </recommendedName>
</protein>
<dbReference type="AlphaFoldDB" id="A0AAV8WIN9"/>
<dbReference type="PANTHER" id="PTHR33936">
    <property type="entry name" value="PROTEIN CBG17840"/>
    <property type="match status" value="1"/>
</dbReference>
<dbReference type="Pfam" id="PF00096">
    <property type="entry name" value="zf-C2H2"/>
    <property type="match status" value="1"/>
</dbReference>
<feature type="domain" description="C2H2-type" evidence="2">
    <location>
        <begin position="43"/>
        <end position="73"/>
    </location>
</feature>
<evidence type="ECO:0000313" key="3">
    <source>
        <dbReference type="EMBL" id="KAJ8926238.1"/>
    </source>
</evidence>
<gene>
    <name evidence="3" type="ORF">NQ314_021402</name>
</gene>
<dbReference type="Gene3D" id="3.30.160.60">
    <property type="entry name" value="Classic Zinc Finger"/>
    <property type="match status" value="1"/>
</dbReference>
<comment type="caution">
    <text evidence="3">The sequence shown here is derived from an EMBL/GenBank/DDBJ whole genome shotgun (WGS) entry which is preliminary data.</text>
</comment>
<keyword evidence="1" id="KW-0479">Metal-binding</keyword>
<accession>A0AAV8WIN9</accession>
<evidence type="ECO:0000313" key="4">
    <source>
        <dbReference type="Proteomes" id="UP001162156"/>
    </source>
</evidence>
<keyword evidence="4" id="KW-1185">Reference proteome</keyword>
<evidence type="ECO:0000256" key="1">
    <source>
        <dbReference type="PROSITE-ProRule" id="PRU00042"/>
    </source>
</evidence>
<organism evidence="3 4">
    <name type="scientific">Rhamnusium bicolor</name>
    <dbReference type="NCBI Taxonomy" id="1586634"/>
    <lineage>
        <taxon>Eukaryota</taxon>
        <taxon>Metazoa</taxon>
        <taxon>Ecdysozoa</taxon>
        <taxon>Arthropoda</taxon>
        <taxon>Hexapoda</taxon>
        <taxon>Insecta</taxon>
        <taxon>Pterygota</taxon>
        <taxon>Neoptera</taxon>
        <taxon>Endopterygota</taxon>
        <taxon>Coleoptera</taxon>
        <taxon>Polyphaga</taxon>
        <taxon>Cucujiformia</taxon>
        <taxon>Chrysomeloidea</taxon>
        <taxon>Cerambycidae</taxon>
        <taxon>Lepturinae</taxon>
        <taxon>Rhagiini</taxon>
        <taxon>Rhamnusium</taxon>
    </lineage>
</organism>
<dbReference type="PROSITE" id="PS50157">
    <property type="entry name" value="ZINC_FINGER_C2H2_2"/>
    <property type="match status" value="2"/>
</dbReference>
<name>A0AAV8WIN9_9CUCU</name>
<dbReference type="PROSITE" id="PS00028">
    <property type="entry name" value="ZINC_FINGER_C2H2_1"/>
    <property type="match status" value="2"/>
</dbReference>
<keyword evidence="1" id="KW-0863">Zinc-finger</keyword>
<evidence type="ECO:0000259" key="2">
    <source>
        <dbReference type="PROSITE" id="PS50157"/>
    </source>
</evidence>